<proteinExistence type="predicted"/>
<accession>A0A836KFI1</accession>
<sequence length="136" mass="14258">MKSLRLTDLGTSLPPPRPVVTTAPHTTLQCFGSRNALAVVVTVEAQHLSMSQTTTNAAAFNGEGPSRGSTQHRRPPEPSTVSHHGDQGGGQVIIISSGSFTSSESNLREGPDAVAFSSASLDYRAQDGFDPVNARD</sequence>
<keyword evidence="3" id="KW-1185">Reference proteome</keyword>
<feature type="region of interest" description="Disordered" evidence="1">
    <location>
        <begin position="53"/>
        <end position="109"/>
    </location>
</feature>
<dbReference type="OrthoDB" id="266529at2759"/>
<dbReference type="GeneID" id="94170031"/>
<organism evidence="2 3">
    <name type="scientific">Leishmania enriettii</name>
    <dbReference type="NCBI Taxonomy" id="5663"/>
    <lineage>
        <taxon>Eukaryota</taxon>
        <taxon>Discoba</taxon>
        <taxon>Euglenozoa</taxon>
        <taxon>Kinetoplastea</taxon>
        <taxon>Metakinetoplastina</taxon>
        <taxon>Trypanosomatida</taxon>
        <taxon>Trypanosomatidae</taxon>
        <taxon>Leishmaniinae</taxon>
        <taxon>Leishmania</taxon>
    </lineage>
</organism>
<dbReference type="KEGG" id="lenr:94170031"/>
<feature type="region of interest" description="Disordered" evidence="1">
    <location>
        <begin position="1"/>
        <end position="20"/>
    </location>
</feature>
<gene>
    <name evidence="2" type="ORF">CUR178_02772</name>
</gene>
<dbReference type="AlphaFoldDB" id="A0A836KFI1"/>
<feature type="compositionally biased region" description="Low complexity" evidence="1">
    <location>
        <begin position="92"/>
        <end position="105"/>
    </location>
</feature>
<comment type="caution">
    <text evidence="2">The sequence shown here is derived from an EMBL/GenBank/DDBJ whole genome shotgun (WGS) entry which is preliminary data.</text>
</comment>
<reference evidence="2 3" key="1">
    <citation type="submission" date="2021-02" db="EMBL/GenBank/DDBJ databases">
        <title>Leishmania (Mundinia) enrietti genome sequencing and assembly.</title>
        <authorList>
            <person name="Almutairi H."/>
            <person name="Gatherer D."/>
        </authorList>
    </citation>
    <scope>NUCLEOTIDE SEQUENCE [LARGE SCALE GENOMIC DNA]</scope>
    <source>
        <strain evidence="2">CUR178</strain>
    </source>
</reference>
<dbReference type="EMBL" id="JAFHKP010000031">
    <property type="protein sequence ID" value="KAG5472101.1"/>
    <property type="molecule type" value="Genomic_DNA"/>
</dbReference>
<evidence type="ECO:0000313" key="3">
    <source>
        <dbReference type="Proteomes" id="UP000674179"/>
    </source>
</evidence>
<dbReference type="Proteomes" id="UP000674179">
    <property type="component" value="Chromosome 31"/>
</dbReference>
<name>A0A836KFI1_LEIEN</name>
<protein>
    <submittedName>
        <fullName evidence="2">Uncharacterized protein</fullName>
    </submittedName>
</protein>
<dbReference type="RefSeq" id="XP_067690624.1">
    <property type="nucleotide sequence ID" value="XM_067834521.1"/>
</dbReference>
<evidence type="ECO:0000256" key="1">
    <source>
        <dbReference type="SAM" id="MobiDB-lite"/>
    </source>
</evidence>
<evidence type="ECO:0000313" key="2">
    <source>
        <dbReference type="EMBL" id="KAG5472101.1"/>
    </source>
</evidence>